<comment type="similarity">
    <text evidence="2">Belongs to the synembryn family.</text>
</comment>
<gene>
    <name evidence="6" type="ORF">RI129_008122</name>
</gene>
<dbReference type="GO" id="GO:0001965">
    <property type="term" value="F:G-protein alpha-subunit binding"/>
    <property type="evidence" value="ECO:0007669"/>
    <property type="project" value="TreeGrafter"/>
</dbReference>
<keyword evidence="3" id="KW-0963">Cytoplasm</keyword>
<evidence type="ECO:0000313" key="6">
    <source>
        <dbReference type="EMBL" id="KAK5644277.1"/>
    </source>
</evidence>
<dbReference type="GO" id="GO:0007186">
    <property type="term" value="P:G protein-coupled receptor signaling pathway"/>
    <property type="evidence" value="ECO:0007669"/>
    <property type="project" value="TreeGrafter"/>
</dbReference>
<organism evidence="6 7">
    <name type="scientific">Pyrocoelia pectoralis</name>
    <dbReference type="NCBI Taxonomy" id="417401"/>
    <lineage>
        <taxon>Eukaryota</taxon>
        <taxon>Metazoa</taxon>
        <taxon>Ecdysozoa</taxon>
        <taxon>Arthropoda</taxon>
        <taxon>Hexapoda</taxon>
        <taxon>Insecta</taxon>
        <taxon>Pterygota</taxon>
        <taxon>Neoptera</taxon>
        <taxon>Endopterygota</taxon>
        <taxon>Coleoptera</taxon>
        <taxon>Polyphaga</taxon>
        <taxon>Elateriformia</taxon>
        <taxon>Elateroidea</taxon>
        <taxon>Lampyridae</taxon>
        <taxon>Lampyrinae</taxon>
        <taxon>Pyrocoelia</taxon>
    </lineage>
</organism>
<keyword evidence="7" id="KW-1185">Reference proteome</keyword>
<accession>A0AAN7VAY0</accession>
<evidence type="ECO:0000256" key="2">
    <source>
        <dbReference type="ARBA" id="ARBA00009049"/>
    </source>
</evidence>
<evidence type="ECO:0000256" key="1">
    <source>
        <dbReference type="ARBA" id="ARBA00004544"/>
    </source>
</evidence>
<proteinExistence type="inferred from homology"/>
<dbReference type="InterPro" id="IPR019318">
    <property type="entry name" value="Gua_nucleotide_exch_fac_Ric8"/>
</dbReference>
<dbReference type="GO" id="GO:0005938">
    <property type="term" value="C:cell cortex"/>
    <property type="evidence" value="ECO:0007669"/>
    <property type="project" value="UniProtKB-SubCell"/>
</dbReference>
<evidence type="ECO:0008006" key="8">
    <source>
        <dbReference type="Google" id="ProtNLM"/>
    </source>
</evidence>
<keyword evidence="5" id="KW-0143">Chaperone</keyword>
<evidence type="ECO:0000313" key="7">
    <source>
        <dbReference type="Proteomes" id="UP001329430"/>
    </source>
</evidence>
<dbReference type="SUPFAM" id="SSF48371">
    <property type="entry name" value="ARM repeat"/>
    <property type="match status" value="1"/>
</dbReference>
<name>A0AAN7VAY0_9COLE</name>
<dbReference type="Pfam" id="PF10165">
    <property type="entry name" value="Ric8"/>
    <property type="match status" value="1"/>
</dbReference>
<dbReference type="AlphaFoldDB" id="A0AAN7VAY0"/>
<keyword evidence="4" id="KW-0344">Guanine-nucleotide releasing factor</keyword>
<dbReference type="Gene3D" id="1.25.10.10">
    <property type="entry name" value="Leucine-rich Repeat Variant"/>
    <property type="match status" value="1"/>
</dbReference>
<dbReference type="PANTHER" id="PTHR12425:SF5">
    <property type="entry name" value="SYNEMBRYN"/>
    <property type="match status" value="1"/>
</dbReference>
<dbReference type="InterPro" id="IPR011989">
    <property type="entry name" value="ARM-like"/>
</dbReference>
<dbReference type="Proteomes" id="UP001329430">
    <property type="component" value="Chromosome 5"/>
</dbReference>
<dbReference type="PRINTS" id="PR01802">
    <property type="entry name" value="SYNEMBRYN"/>
</dbReference>
<evidence type="ECO:0000256" key="5">
    <source>
        <dbReference type="ARBA" id="ARBA00023186"/>
    </source>
</evidence>
<dbReference type="InterPro" id="IPR016024">
    <property type="entry name" value="ARM-type_fold"/>
</dbReference>
<comment type="caution">
    <text evidence="6">The sequence shown here is derived from an EMBL/GenBank/DDBJ whole genome shotgun (WGS) entry which is preliminary data.</text>
</comment>
<protein>
    <recommendedName>
        <fullName evidence="8">Synembryn-A</fullName>
    </recommendedName>
</protein>
<sequence>MEIEIEKIISGNVDVVQESLNSFIKNNATVFTFNELNQDLRKDLWKALFTYVGDDSKSYLHSSSLTAIRILSREKKGLEQLITAEYLDLLLQRGNLKCEHYENENYSVIVEALKCLCNIIYQSHVAATLSSTNGSLEGIMNRSKKYKNLPNDVKMFDMKLLFLITALCRETRAKVKGELHGLTYLIEILEDTLESESHNSDVSCKLSDQATDLVCELLKVLFNLTIHADSWVNLDEEDEAHYVKLVGILYKFLTIQTENVDKRLELHSQIVNLLTNMPNKCYLSLFVPVQDDVVPKDMQYEEQNMNAIMELFNFLESRFKIEVTIQNQQELLSPILIVLLKSVNSSRIIRRYLRLKILPPLKDVHNRPEQGSTLRNSLCRLLTTPITNVRDLVADLLFILCKENVGRMIKYTGYGNAAGLFAQRGLLGGGKPAEGRYSSDSEDSDTEEYREYKHGINPVTGCYDPSRPSPTMNMTEEQKEYEAMQLVNLMDNLTRQGIVQPCRIGEDGRPQPIEHVFQLQESLLTDQPTNIHESK</sequence>
<evidence type="ECO:0000256" key="4">
    <source>
        <dbReference type="ARBA" id="ARBA00022658"/>
    </source>
</evidence>
<dbReference type="PANTHER" id="PTHR12425">
    <property type="entry name" value="SYNEMBRYN"/>
    <property type="match status" value="1"/>
</dbReference>
<reference evidence="6 7" key="1">
    <citation type="journal article" date="2024" name="Insects">
        <title>An Improved Chromosome-Level Genome Assembly of the Firefly Pyrocoelia pectoralis.</title>
        <authorList>
            <person name="Fu X."/>
            <person name="Meyer-Rochow V.B."/>
            <person name="Ballantyne L."/>
            <person name="Zhu X."/>
        </authorList>
    </citation>
    <scope>NUCLEOTIDE SEQUENCE [LARGE SCALE GENOMIC DNA]</scope>
    <source>
        <strain evidence="6">XCY_ONT2</strain>
    </source>
</reference>
<evidence type="ECO:0000256" key="3">
    <source>
        <dbReference type="ARBA" id="ARBA00022490"/>
    </source>
</evidence>
<dbReference type="GO" id="GO:0005085">
    <property type="term" value="F:guanyl-nucleotide exchange factor activity"/>
    <property type="evidence" value="ECO:0007669"/>
    <property type="project" value="UniProtKB-KW"/>
</dbReference>
<dbReference type="InterPro" id="IPR008376">
    <property type="entry name" value="Chaperone_Ric-8_A/B"/>
</dbReference>
<comment type="subcellular location">
    <subcellularLocation>
        <location evidence="1">Cytoplasm</location>
        <location evidence="1">Cell cortex</location>
    </subcellularLocation>
</comment>
<dbReference type="EMBL" id="JAVRBK010000005">
    <property type="protein sequence ID" value="KAK5644277.1"/>
    <property type="molecule type" value="Genomic_DNA"/>
</dbReference>